<proteinExistence type="inferred from homology"/>
<dbReference type="Proteomes" id="UP001500957">
    <property type="component" value="Unassembled WGS sequence"/>
</dbReference>
<comment type="similarity">
    <text evidence="1 6">Belongs to the aldehyde dehydrogenase family.</text>
</comment>
<evidence type="ECO:0000256" key="2">
    <source>
        <dbReference type="ARBA" id="ARBA00023002"/>
    </source>
</evidence>
<dbReference type="Pfam" id="PF00171">
    <property type="entry name" value="Aldedh"/>
    <property type="match status" value="1"/>
</dbReference>
<reference evidence="8 9" key="1">
    <citation type="journal article" date="2019" name="Int. J. Syst. Evol. Microbiol.">
        <title>The Global Catalogue of Microorganisms (GCM) 10K type strain sequencing project: providing services to taxonomists for standard genome sequencing and annotation.</title>
        <authorList>
            <consortium name="The Broad Institute Genomics Platform"/>
            <consortium name="The Broad Institute Genome Sequencing Center for Infectious Disease"/>
            <person name="Wu L."/>
            <person name="Ma J."/>
        </authorList>
    </citation>
    <scope>NUCLEOTIDE SEQUENCE [LARGE SCALE GENOMIC DNA]</scope>
    <source>
        <strain evidence="8 9">JCM 10671</strain>
    </source>
</reference>
<evidence type="ECO:0000256" key="3">
    <source>
        <dbReference type="ARBA" id="ARBA00024226"/>
    </source>
</evidence>
<keyword evidence="9" id="KW-1185">Reference proteome</keyword>
<keyword evidence="2 6" id="KW-0560">Oxidoreductase</keyword>
<dbReference type="Gene3D" id="3.40.309.10">
    <property type="entry name" value="Aldehyde Dehydrogenase, Chain A, domain 2"/>
    <property type="match status" value="1"/>
</dbReference>
<dbReference type="EC" id="1.2.1.3" evidence="3"/>
<dbReference type="PROSITE" id="PS00687">
    <property type="entry name" value="ALDEHYDE_DEHYDR_GLU"/>
    <property type="match status" value="1"/>
</dbReference>
<dbReference type="EMBL" id="BAAAHE010000008">
    <property type="protein sequence ID" value="GAA0612472.1"/>
    <property type="molecule type" value="Genomic_DNA"/>
</dbReference>
<dbReference type="InterPro" id="IPR016161">
    <property type="entry name" value="Ald_DH/histidinol_DH"/>
</dbReference>
<feature type="domain" description="Aldehyde dehydrogenase" evidence="7">
    <location>
        <begin position="14"/>
        <end position="467"/>
    </location>
</feature>
<evidence type="ECO:0000256" key="4">
    <source>
        <dbReference type="ARBA" id="ARBA00049194"/>
    </source>
</evidence>
<accession>A0ABN1GIY9</accession>
<evidence type="ECO:0000313" key="8">
    <source>
        <dbReference type="EMBL" id="GAA0612472.1"/>
    </source>
</evidence>
<name>A0ABN1GIY9_9ACTN</name>
<dbReference type="SUPFAM" id="SSF53720">
    <property type="entry name" value="ALDH-like"/>
    <property type="match status" value="1"/>
</dbReference>
<comment type="catalytic activity">
    <reaction evidence="4">
        <text>an aldehyde + NAD(+) + H2O = a carboxylate + NADH + 2 H(+)</text>
        <dbReference type="Rhea" id="RHEA:16185"/>
        <dbReference type="ChEBI" id="CHEBI:15377"/>
        <dbReference type="ChEBI" id="CHEBI:15378"/>
        <dbReference type="ChEBI" id="CHEBI:17478"/>
        <dbReference type="ChEBI" id="CHEBI:29067"/>
        <dbReference type="ChEBI" id="CHEBI:57540"/>
        <dbReference type="ChEBI" id="CHEBI:57945"/>
        <dbReference type="EC" id="1.2.1.3"/>
    </reaction>
</comment>
<dbReference type="PANTHER" id="PTHR42804:SF1">
    <property type="entry name" value="ALDEHYDE DEHYDROGENASE-RELATED"/>
    <property type="match status" value="1"/>
</dbReference>
<evidence type="ECO:0000256" key="1">
    <source>
        <dbReference type="ARBA" id="ARBA00009986"/>
    </source>
</evidence>
<dbReference type="InterPro" id="IPR016163">
    <property type="entry name" value="Ald_DH_C"/>
</dbReference>
<dbReference type="PROSITE" id="PS00070">
    <property type="entry name" value="ALDEHYDE_DEHYDR_CYS"/>
    <property type="match status" value="1"/>
</dbReference>
<organism evidence="8 9">
    <name type="scientific">Sporichthya brevicatena</name>
    <dbReference type="NCBI Taxonomy" id="171442"/>
    <lineage>
        <taxon>Bacteria</taxon>
        <taxon>Bacillati</taxon>
        <taxon>Actinomycetota</taxon>
        <taxon>Actinomycetes</taxon>
        <taxon>Sporichthyales</taxon>
        <taxon>Sporichthyaceae</taxon>
        <taxon>Sporichthya</taxon>
    </lineage>
</organism>
<sequence length="472" mass="50187">MTTVRGQLFIGGEWTDSAGGTIEVLGAATGEVIGRVPAGTPADVDAAVAAARAAFPSWRATPMGERLELLRQVELALSARADELASLISAEVGTPLRVSRMLQVEGPRRAIENYRRLLPELPLEEKIGPSVVIREPLGVVACITAWNYPLQQVVGKAAGALAAGCTVVVKPSEVAPLSAFILADLIEEAGFPPGVLNLVSGDRRSGETLVAHPGVDMVHFTGSTTAGRHIGASAAQTVKRTSLELGGKSPNVILDDADLDLAVKVGVANCFTNSGQTCTAWSRMLVHRSQLAQVEALVAQRVARYRLGDPLDPDTNFGPLVSAEQQKSVRAHIRRAMADGARLVCGGPEQPPETPSGYFVAPTVFSDVRVDMRLAQEEVFGPVLALMPYDTEEEAIEIANSTIYGLAGGVWSRDTTRAERVARRIRSGQIDINGSFFNPLAPFGGHKQSGIGRELGVHGLLEFYELTSLQYA</sequence>
<dbReference type="RefSeq" id="WP_344602855.1">
    <property type="nucleotide sequence ID" value="NZ_BAAAHE010000008.1"/>
</dbReference>
<comment type="caution">
    <text evidence="8">The sequence shown here is derived from an EMBL/GenBank/DDBJ whole genome shotgun (WGS) entry which is preliminary data.</text>
</comment>
<dbReference type="InterPro" id="IPR016160">
    <property type="entry name" value="Ald_DH_CS_CYS"/>
</dbReference>
<evidence type="ECO:0000256" key="5">
    <source>
        <dbReference type="PROSITE-ProRule" id="PRU10007"/>
    </source>
</evidence>
<dbReference type="InterPro" id="IPR029510">
    <property type="entry name" value="Ald_DH_CS_GLU"/>
</dbReference>
<dbReference type="PANTHER" id="PTHR42804">
    <property type="entry name" value="ALDEHYDE DEHYDROGENASE"/>
    <property type="match status" value="1"/>
</dbReference>
<dbReference type="InterPro" id="IPR016162">
    <property type="entry name" value="Ald_DH_N"/>
</dbReference>
<evidence type="ECO:0000313" key="9">
    <source>
        <dbReference type="Proteomes" id="UP001500957"/>
    </source>
</evidence>
<dbReference type="InterPro" id="IPR015590">
    <property type="entry name" value="Aldehyde_DH_dom"/>
</dbReference>
<dbReference type="CDD" id="cd07138">
    <property type="entry name" value="ALDH_CddD_SSP0762"/>
    <property type="match status" value="1"/>
</dbReference>
<feature type="active site" evidence="5">
    <location>
        <position position="244"/>
    </location>
</feature>
<gene>
    <name evidence="8" type="ORF">GCM10009547_13110</name>
</gene>
<evidence type="ECO:0000256" key="6">
    <source>
        <dbReference type="RuleBase" id="RU003345"/>
    </source>
</evidence>
<evidence type="ECO:0000259" key="7">
    <source>
        <dbReference type="Pfam" id="PF00171"/>
    </source>
</evidence>
<dbReference type="Gene3D" id="3.40.605.10">
    <property type="entry name" value="Aldehyde Dehydrogenase, Chain A, domain 1"/>
    <property type="match status" value="1"/>
</dbReference>
<protein>
    <recommendedName>
        <fullName evidence="3">aldehyde dehydrogenase (NAD(+))</fullName>
        <ecNumber evidence="3">1.2.1.3</ecNumber>
    </recommendedName>
</protein>